<dbReference type="Pfam" id="PF00005">
    <property type="entry name" value="ABC_tran"/>
    <property type="match status" value="1"/>
</dbReference>
<comment type="similarity">
    <text evidence="4">Belongs to the ABC transporter superfamily. Macrolide exporter (TC 3.A.1.122) family.</text>
</comment>
<protein>
    <submittedName>
        <fullName evidence="6">Putative ABC transport system ATP-binding protein</fullName>
    </submittedName>
</protein>
<keyword evidence="3 6" id="KW-0067">ATP-binding</keyword>
<evidence type="ECO:0000313" key="7">
    <source>
        <dbReference type="Proteomes" id="UP000537126"/>
    </source>
</evidence>
<dbReference type="PROSITE" id="PS00211">
    <property type="entry name" value="ABC_TRANSPORTER_1"/>
    <property type="match status" value="1"/>
</dbReference>
<dbReference type="RefSeq" id="WP_166919218.1">
    <property type="nucleotide sequence ID" value="NZ_JAASRN010000002.1"/>
</dbReference>
<proteinExistence type="inferred from homology"/>
<dbReference type="PANTHER" id="PTHR24220:SF648">
    <property type="entry name" value="ABC TRANSPORTER ATP-BINDING PROTEIN YTRE"/>
    <property type="match status" value="1"/>
</dbReference>
<accession>A0A846MQW8</accession>
<dbReference type="CDD" id="cd03255">
    <property type="entry name" value="ABC_MJ0796_LolCDE_FtsE"/>
    <property type="match status" value="1"/>
</dbReference>
<dbReference type="InterPro" id="IPR027417">
    <property type="entry name" value="P-loop_NTPase"/>
</dbReference>
<dbReference type="FunFam" id="3.40.50.300:FF:000032">
    <property type="entry name" value="Export ABC transporter ATP-binding protein"/>
    <property type="match status" value="1"/>
</dbReference>
<dbReference type="InterPro" id="IPR015854">
    <property type="entry name" value="ABC_transpr_LolD-like"/>
</dbReference>
<comment type="caution">
    <text evidence="6">The sequence shown here is derived from an EMBL/GenBank/DDBJ whole genome shotgun (WGS) entry which is preliminary data.</text>
</comment>
<sequence>MYKFYKLLGSSSFQQPANAGQLFPIQLRDVHKYYDSGSVQTPALRGINLQISQGDFLAIMGPSGCGKTTLLNLLGMIDVPTSGSIYLNDQAAPLSEKARTILRRNHIGMVFQQFNLVEELNVYENIVLPLRYKKNKDGLPSALLKEWMQRLRLWHRRYAYPHELSGGQQQKVALLRALVSRPALLLADEPTGNLDSTESAQVMQLMQELHHSGELTIVMVTHAEQWAHYTRRIVYMLDGKIIGEKQT</sequence>
<dbReference type="EMBL" id="JAASRN010000002">
    <property type="protein sequence ID" value="NIK73966.1"/>
    <property type="molecule type" value="Genomic_DNA"/>
</dbReference>
<evidence type="ECO:0000256" key="1">
    <source>
        <dbReference type="ARBA" id="ARBA00022448"/>
    </source>
</evidence>
<evidence type="ECO:0000313" key="6">
    <source>
        <dbReference type="EMBL" id="NIK73966.1"/>
    </source>
</evidence>
<reference evidence="6 7" key="1">
    <citation type="submission" date="2020-03" db="EMBL/GenBank/DDBJ databases">
        <title>Genomic Encyclopedia of Type Strains, Phase IV (KMG-IV): sequencing the most valuable type-strain genomes for metagenomic binning, comparative biology and taxonomic classification.</title>
        <authorList>
            <person name="Goeker M."/>
        </authorList>
    </citation>
    <scope>NUCLEOTIDE SEQUENCE [LARGE SCALE GENOMIC DNA]</scope>
    <source>
        <strain evidence="6 7">DSM 5718</strain>
    </source>
</reference>
<dbReference type="Gene3D" id="3.40.50.300">
    <property type="entry name" value="P-loop containing nucleotide triphosphate hydrolases"/>
    <property type="match status" value="1"/>
</dbReference>
<dbReference type="SMART" id="SM00382">
    <property type="entry name" value="AAA"/>
    <property type="match status" value="1"/>
</dbReference>
<dbReference type="GO" id="GO:0098796">
    <property type="term" value="C:membrane protein complex"/>
    <property type="evidence" value="ECO:0007669"/>
    <property type="project" value="UniProtKB-ARBA"/>
</dbReference>
<keyword evidence="2" id="KW-0547">Nucleotide-binding</keyword>
<keyword evidence="7" id="KW-1185">Reference proteome</keyword>
<keyword evidence="1" id="KW-0813">Transport</keyword>
<gene>
    <name evidence="6" type="ORF">FHS56_001479</name>
</gene>
<evidence type="ECO:0000256" key="3">
    <source>
        <dbReference type="ARBA" id="ARBA00022840"/>
    </source>
</evidence>
<dbReference type="GO" id="GO:0022857">
    <property type="term" value="F:transmembrane transporter activity"/>
    <property type="evidence" value="ECO:0007669"/>
    <property type="project" value="TreeGrafter"/>
</dbReference>
<dbReference type="SUPFAM" id="SSF52540">
    <property type="entry name" value="P-loop containing nucleoside triphosphate hydrolases"/>
    <property type="match status" value="1"/>
</dbReference>
<dbReference type="Proteomes" id="UP000537126">
    <property type="component" value="Unassembled WGS sequence"/>
</dbReference>
<dbReference type="PANTHER" id="PTHR24220">
    <property type="entry name" value="IMPORT ATP-BINDING PROTEIN"/>
    <property type="match status" value="1"/>
</dbReference>
<name>A0A846MQW8_9BACT</name>
<organism evidence="6 7">
    <name type="scientific">Thermonema lapsum</name>
    <dbReference type="NCBI Taxonomy" id="28195"/>
    <lineage>
        <taxon>Bacteria</taxon>
        <taxon>Pseudomonadati</taxon>
        <taxon>Bacteroidota</taxon>
        <taxon>Cytophagia</taxon>
        <taxon>Cytophagales</taxon>
        <taxon>Thermonemataceae</taxon>
        <taxon>Thermonema</taxon>
    </lineage>
</organism>
<feature type="domain" description="ABC transporter" evidence="5">
    <location>
        <begin position="25"/>
        <end position="247"/>
    </location>
</feature>
<dbReference type="PROSITE" id="PS50893">
    <property type="entry name" value="ABC_TRANSPORTER_2"/>
    <property type="match status" value="1"/>
</dbReference>
<dbReference type="InterPro" id="IPR003439">
    <property type="entry name" value="ABC_transporter-like_ATP-bd"/>
</dbReference>
<dbReference type="GO" id="GO:0005886">
    <property type="term" value="C:plasma membrane"/>
    <property type="evidence" value="ECO:0007669"/>
    <property type="project" value="TreeGrafter"/>
</dbReference>
<dbReference type="GO" id="GO:0005524">
    <property type="term" value="F:ATP binding"/>
    <property type="evidence" value="ECO:0007669"/>
    <property type="project" value="UniProtKB-KW"/>
</dbReference>
<evidence type="ECO:0000256" key="2">
    <source>
        <dbReference type="ARBA" id="ARBA00022741"/>
    </source>
</evidence>
<evidence type="ECO:0000256" key="4">
    <source>
        <dbReference type="ARBA" id="ARBA00038388"/>
    </source>
</evidence>
<evidence type="ECO:0000259" key="5">
    <source>
        <dbReference type="PROSITE" id="PS50893"/>
    </source>
</evidence>
<dbReference type="InterPro" id="IPR017871">
    <property type="entry name" value="ABC_transporter-like_CS"/>
</dbReference>
<dbReference type="AlphaFoldDB" id="A0A846MQW8"/>
<dbReference type="InterPro" id="IPR003593">
    <property type="entry name" value="AAA+_ATPase"/>
</dbReference>
<dbReference type="InterPro" id="IPR017911">
    <property type="entry name" value="MacB-like_ATP-bd"/>
</dbReference>
<dbReference type="GO" id="GO:0016887">
    <property type="term" value="F:ATP hydrolysis activity"/>
    <property type="evidence" value="ECO:0007669"/>
    <property type="project" value="InterPro"/>
</dbReference>